<evidence type="ECO:0000313" key="2">
    <source>
        <dbReference type="Proteomes" id="UP000649114"/>
    </source>
</evidence>
<comment type="caution">
    <text evidence="1">The sequence shown here is derived from an EMBL/GenBank/DDBJ whole genome shotgun (WGS) entry which is preliminary data.</text>
</comment>
<sequence length="202" mass="23434">MRAPTRSAPRVELVGNCALTIGTEKKHPPAEVHQNPVPTRISGGDLDLLLEEEDPQEGARTCLRVIEEIPAKYNGNNPETIYYLFRERLKGKKTGKERVWTVKIYEPERYEISQKELVKSRLGWKLLEPWLEIQTEPDLPSDKRRKRVISELLRSYRKEYHKLCPATRQGPGEDILNWLTKRYLRLDGTGTRREGESDDAVQ</sequence>
<evidence type="ECO:0000313" key="1">
    <source>
        <dbReference type="EMBL" id="KAF4207294.1"/>
    </source>
</evidence>
<proteinExistence type="predicted"/>
<dbReference type="AlphaFoldDB" id="A0AAN5YTW0"/>
<name>A0AAN5YTW0_ASPLE</name>
<reference evidence="1" key="1">
    <citation type="journal article" date="2020" name="bioRxiv">
        <title>Genomic and phenotypic heterogeneity of clinical isolates of the human pathogens Aspergillus fumigatus, Aspergillus lentulus and Aspergillus fumigatiaffinis.</title>
        <authorList>
            <person name="dos Santos R.A.C."/>
            <person name="Steenwyk J.L."/>
            <person name="Rivero-Menendez O."/>
            <person name="Mead M.E."/>
            <person name="Silva L.P."/>
            <person name="Bastos R.W."/>
            <person name="Alastruey-Izquierdo A."/>
            <person name="Goldman G.H."/>
            <person name="Rokas A."/>
        </authorList>
    </citation>
    <scope>NUCLEOTIDE SEQUENCE</scope>
    <source>
        <strain evidence="1">CNM-CM8927</strain>
    </source>
</reference>
<reference evidence="1" key="2">
    <citation type="submission" date="2020-04" db="EMBL/GenBank/DDBJ databases">
        <authorList>
            <person name="Santos R.A.C."/>
            <person name="Steenwyk J.L."/>
            <person name="Rivero-Menendez O."/>
            <person name="Mead M.E."/>
            <person name="Silva L.P."/>
            <person name="Bastos R.W."/>
            <person name="Alastruey-Izquierdo A."/>
            <person name="Goldman G.H."/>
            <person name="Rokas A."/>
        </authorList>
    </citation>
    <scope>NUCLEOTIDE SEQUENCE</scope>
    <source>
        <strain evidence="1">CNM-CM8927</strain>
    </source>
</reference>
<protein>
    <submittedName>
        <fullName evidence="1">Uncharacterized protein</fullName>
    </submittedName>
</protein>
<dbReference type="EMBL" id="JAAAPU010000020">
    <property type="protein sequence ID" value="KAF4207294.1"/>
    <property type="molecule type" value="Genomic_DNA"/>
</dbReference>
<gene>
    <name evidence="1" type="ORF">CNMCM8927_003568</name>
</gene>
<dbReference type="Proteomes" id="UP000649114">
    <property type="component" value="Unassembled WGS sequence"/>
</dbReference>
<organism evidence="1 2">
    <name type="scientific">Aspergillus lentulus</name>
    <dbReference type="NCBI Taxonomy" id="293939"/>
    <lineage>
        <taxon>Eukaryota</taxon>
        <taxon>Fungi</taxon>
        <taxon>Dikarya</taxon>
        <taxon>Ascomycota</taxon>
        <taxon>Pezizomycotina</taxon>
        <taxon>Eurotiomycetes</taxon>
        <taxon>Eurotiomycetidae</taxon>
        <taxon>Eurotiales</taxon>
        <taxon>Aspergillaceae</taxon>
        <taxon>Aspergillus</taxon>
        <taxon>Aspergillus subgen. Fumigati</taxon>
    </lineage>
</organism>
<accession>A0AAN5YTW0</accession>